<feature type="region of interest" description="Disordered" evidence="1">
    <location>
        <begin position="593"/>
        <end position="658"/>
    </location>
</feature>
<keyword evidence="4" id="KW-1185">Reference proteome</keyword>
<feature type="transmembrane region" description="Helical" evidence="2">
    <location>
        <begin position="26"/>
        <end position="46"/>
    </location>
</feature>
<organism evidence="3 4">
    <name type="scientific">Schizopora paradoxa</name>
    <dbReference type="NCBI Taxonomy" id="27342"/>
    <lineage>
        <taxon>Eukaryota</taxon>
        <taxon>Fungi</taxon>
        <taxon>Dikarya</taxon>
        <taxon>Basidiomycota</taxon>
        <taxon>Agaricomycotina</taxon>
        <taxon>Agaricomycetes</taxon>
        <taxon>Hymenochaetales</taxon>
        <taxon>Schizoporaceae</taxon>
        <taxon>Schizopora</taxon>
    </lineage>
</organism>
<name>A0A0H2RAT1_9AGAM</name>
<dbReference type="Proteomes" id="UP000053477">
    <property type="component" value="Unassembled WGS sequence"/>
</dbReference>
<dbReference type="AlphaFoldDB" id="A0A0H2RAT1"/>
<feature type="transmembrane region" description="Helical" evidence="2">
    <location>
        <begin position="558"/>
        <end position="584"/>
    </location>
</feature>
<feature type="compositionally biased region" description="Basic and acidic residues" evidence="1">
    <location>
        <begin position="622"/>
        <end position="658"/>
    </location>
</feature>
<keyword evidence="2" id="KW-1133">Transmembrane helix</keyword>
<sequence>MNVTCFTFSSSPPGHAAWTASSNCRGTFDIITLCFSTIIICIWTSIHWDIPLSRLSDSLYELPWWKHWAIKHYRFIKRRGPTVIIAFFFPALLLFRAVNQLFVVWGMVHPEKHHFDKRILQAWKRLKIIGPYIRGSVSWLRSNDAVPARNSDIEAQQDEGIATRKQGDNAGAEKCYDGQKKGQDVDVEVRGISSSQEEPSRQRPQTFTHAFYAIMGGYAFAILDEYGKIFNTANDVVSDAHSRDLFPPHLVGAKLTAEGLQFLKQYDPHLVPYMTRAMISERTKANSFAKAVMSLQVIWFCLNTVSRLNEGLPLSLLEVSTLAHGFCTLLSCATWWCKPLNIDSPSWIRMDTDEATEAFALMFIIDGREREKDEFRKHFKKIFDLRGEVWTKEKELRHSRYMTLWAKLHVWLQMRSRKKKKDDGEKQDLWQWIVWEVQTRQMEKKWRKKQMDLEMKRAKARIHVHDIVWERTGDRNPLVCSAIVAAFRFGFLKEDFAKRRAPLLAFDSSPGFRDLFGAFTFQKHRSSVIVSAVAPAIYGSLHILGWHTQFPTVVERTLWRIATVIAMSPGAVATVSFLVFTFLFRGSDSLEENVSSEESQSDVPEPKKSGVPQVTSPGELVVAEKSDAPQEADAPEKSNASKEPDAHEEVDALEEARRRRPPENRTFLRCWSLPEGWMLPRKWMLARGRTLPKSWTLLLTAPDFRNLLIIFSNL</sequence>
<feature type="transmembrane region" description="Helical" evidence="2">
    <location>
        <begin position="83"/>
        <end position="108"/>
    </location>
</feature>
<dbReference type="STRING" id="27342.A0A0H2RAT1"/>
<feature type="transmembrane region" description="Helical" evidence="2">
    <location>
        <begin position="528"/>
        <end position="546"/>
    </location>
</feature>
<proteinExistence type="predicted"/>
<feature type="region of interest" description="Disordered" evidence="1">
    <location>
        <begin position="156"/>
        <end position="182"/>
    </location>
</feature>
<reference evidence="3 4" key="1">
    <citation type="submission" date="2015-04" db="EMBL/GenBank/DDBJ databases">
        <title>Complete genome sequence of Schizopora paradoxa KUC8140, a cosmopolitan wood degrader in East Asia.</title>
        <authorList>
            <consortium name="DOE Joint Genome Institute"/>
            <person name="Min B."/>
            <person name="Park H."/>
            <person name="Jang Y."/>
            <person name="Kim J.-J."/>
            <person name="Kim K.H."/>
            <person name="Pangilinan J."/>
            <person name="Lipzen A."/>
            <person name="Riley R."/>
            <person name="Grigoriev I.V."/>
            <person name="Spatafora J.W."/>
            <person name="Choi I.-G."/>
        </authorList>
    </citation>
    <scope>NUCLEOTIDE SEQUENCE [LARGE SCALE GENOMIC DNA]</scope>
    <source>
        <strain evidence="3 4">KUC8140</strain>
    </source>
</reference>
<dbReference type="PANTHER" id="PTHR35043:SF7">
    <property type="entry name" value="TRANSCRIPTION FACTOR DOMAIN-CONTAINING PROTEIN"/>
    <property type="match status" value="1"/>
</dbReference>
<protein>
    <submittedName>
        <fullName evidence="3">Uncharacterized protein</fullName>
    </submittedName>
</protein>
<keyword evidence="2" id="KW-0812">Transmembrane</keyword>
<accession>A0A0H2RAT1</accession>
<dbReference type="PANTHER" id="PTHR35043">
    <property type="entry name" value="TRANSCRIPTION FACTOR DOMAIN-CONTAINING PROTEIN"/>
    <property type="match status" value="1"/>
</dbReference>
<evidence type="ECO:0000313" key="4">
    <source>
        <dbReference type="Proteomes" id="UP000053477"/>
    </source>
</evidence>
<gene>
    <name evidence="3" type="ORF">SCHPADRAFT_944017</name>
</gene>
<dbReference type="EMBL" id="KQ086071">
    <property type="protein sequence ID" value="KLO08945.1"/>
    <property type="molecule type" value="Genomic_DNA"/>
</dbReference>
<evidence type="ECO:0000313" key="3">
    <source>
        <dbReference type="EMBL" id="KLO08945.1"/>
    </source>
</evidence>
<evidence type="ECO:0000256" key="1">
    <source>
        <dbReference type="SAM" id="MobiDB-lite"/>
    </source>
</evidence>
<dbReference type="OrthoDB" id="9451547at2759"/>
<evidence type="ECO:0000256" key="2">
    <source>
        <dbReference type="SAM" id="Phobius"/>
    </source>
</evidence>
<keyword evidence="2" id="KW-0472">Membrane</keyword>
<dbReference type="InParanoid" id="A0A0H2RAT1"/>